<evidence type="ECO:0000313" key="2">
    <source>
        <dbReference type="Proteomes" id="UP000037822"/>
    </source>
</evidence>
<organism evidence="1 2">
    <name type="scientific">Bosea vaviloviae</name>
    <dbReference type="NCBI Taxonomy" id="1526658"/>
    <lineage>
        <taxon>Bacteria</taxon>
        <taxon>Pseudomonadati</taxon>
        <taxon>Pseudomonadota</taxon>
        <taxon>Alphaproteobacteria</taxon>
        <taxon>Hyphomicrobiales</taxon>
        <taxon>Boseaceae</taxon>
        <taxon>Bosea</taxon>
    </lineage>
</organism>
<accession>A0A0N1F4V9</accession>
<dbReference type="Proteomes" id="UP000037822">
    <property type="component" value="Unassembled WGS sequence"/>
</dbReference>
<dbReference type="EMBL" id="LGSZ01000028">
    <property type="protein sequence ID" value="KPH81526.1"/>
    <property type="molecule type" value="Genomic_DNA"/>
</dbReference>
<protein>
    <submittedName>
        <fullName evidence="1">Uncharacterized protein</fullName>
    </submittedName>
</protein>
<dbReference type="AlphaFoldDB" id="A0A0N1F4V9"/>
<dbReference type="PATRIC" id="fig|1526658.3.peg.2100"/>
<keyword evidence="2" id="KW-1185">Reference proteome</keyword>
<reference evidence="1 2" key="1">
    <citation type="submission" date="2015-07" db="EMBL/GenBank/DDBJ databases">
        <title>Whole genome sequencing of Bosea vaviloviae isolated from cave pool.</title>
        <authorList>
            <person name="Tan N.E.H."/>
            <person name="Lee Y.P."/>
            <person name="Gan H.M."/>
            <person name="Barton H."/>
            <person name="Savka M.A."/>
        </authorList>
    </citation>
    <scope>NUCLEOTIDE SEQUENCE [LARGE SCALE GENOMIC DNA]</scope>
    <source>
        <strain evidence="1 2">SD260</strain>
    </source>
</reference>
<evidence type="ECO:0000313" key="1">
    <source>
        <dbReference type="EMBL" id="KPH81526.1"/>
    </source>
</evidence>
<comment type="caution">
    <text evidence="1">The sequence shown here is derived from an EMBL/GenBank/DDBJ whole genome shotgun (WGS) entry which is preliminary data.</text>
</comment>
<sequence length="89" mass="9497">MSIISDDLPLDLATAEDSHDARRVAYGYVEDAFTEAQQDGLDSDALAHAALFAAFRTLVETYGEEATAVFAEGLGDKVRTGAFSSGTRH</sequence>
<name>A0A0N1F4V9_9HYPH</name>
<dbReference type="RefSeq" id="WP_054208359.1">
    <property type="nucleotide sequence ID" value="NZ_LGSZ01000028.1"/>
</dbReference>
<gene>
    <name evidence="1" type="ORF">AE618_07145</name>
</gene>
<proteinExistence type="predicted"/>